<feature type="domain" description="Thioredoxin-like fold" evidence="2">
    <location>
        <begin position="135"/>
        <end position="216"/>
    </location>
</feature>
<dbReference type="AlphaFoldDB" id="A0A7C4D4C5"/>
<dbReference type="InterPro" id="IPR036249">
    <property type="entry name" value="Thioredoxin-like_sf"/>
</dbReference>
<evidence type="ECO:0000259" key="2">
    <source>
        <dbReference type="Pfam" id="PF13192"/>
    </source>
</evidence>
<dbReference type="EMBL" id="DTBQ01000034">
    <property type="protein sequence ID" value="HGM46358.1"/>
    <property type="molecule type" value="Genomic_DNA"/>
</dbReference>
<evidence type="ECO:0000313" key="3">
    <source>
        <dbReference type="EMBL" id="HGM46358.1"/>
    </source>
</evidence>
<accession>A0A7C4D4C5</accession>
<sequence length="239" mass="26754">MPVEYDEELVRELRRVFAGLENPVQLKYFVDPESECMYCDDIEQILELIVRASDGKVKVLSFKSGDREAVKYEVDMYPALLVHGVEEWNVRFFGIPAGHEFGALVEDIVDASTGRPEVSPSVVDALTRYVTKPTRIMVFVTPTCPYCPLAVRAAHRFAMVNKMIYGDMIESIEFSDLADRYGVYAVPKIVVKVGGEDKVEFEGAAPDPLFVAKILEAHSVELPGELERELSSFGSPGYF</sequence>
<dbReference type="Gene3D" id="3.40.30.10">
    <property type="entry name" value="Glutaredoxin"/>
    <property type="match status" value="2"/>
</dbReference>
<dbReference type="PANTHER" id="PTHR37170:SF1">
    <property type="entry name" value="GLUTAREDOXIN-LIKE PROTEIN"/>
    <property type="match status" value="1"/>
</dbReference>
<gene>
    <name evidence="3" type="ORF">ENU21_01215</name>
</gene>
<reference evidence="3" key="1">
    <citation type="journal article" date="2020" name="mSystems">
        <title>Genome- and Community-Level Interaction Insights into Carbon Utilization and Element Cycling Functions of Hydrothermarchaeota in Hydrothermal Sediment.</title>
        <authorList>
            <person name="Zhou Z."/>
            <person name="Liu Y."/>
            <person name="Xu W."/>
            <person name="Pan J."/>
            <person name="Luo Z.H."/>
            <person name="Li M."/>
        </authorList>
    </citation>
    <scope>NUCLEOTIDE SEQUENCE</scope>
    <source>
        <strain evidence="3">SpSt-649</strain>
    </source>
</reference>
<dbReference type="CDD" id="cd02973">
    <property type="entry name" value="TRX_GRX_like"/>
    <property type="match status" value="1"/>
</dbReference>
<dbReference type="NCBIfam" id="TIGR02187">
    <property type="entry name" value="PDO_seleno_TRX"/>
    <property type="match status" value="1"/>
</dbReference>
<name>A0A7C4D4C5_THEPE</name>
<dbReference type="SUPFAM" id="SSF52833">
    <property type="entry name" value="Thioredoxin-like"/>
    <property type="match status" value="2"/>
</dbReference>
<comment type="caution">
    <text evidence="3">The sequence shown here is derived from an EMBL/GenBank/DDBJ whole genome shotgun (WGS) entry which is preliminary data.</text>
</comment>
<evidence type="ECO:0000256" key="1">
    <source>
        <dbReference type="ARBA" id="ARBA00007787"/>
    </source>
</evidence>
<comment type="similarity">
    <text evidence="1">Belongs to the glutaredoxin family.</text>
</comment>
<dbReference type="Pfam" id="PF13192">
    <property type="entry name" value="Thioredoxin_3"/>
    <property type="match status" value="1"/>
</dbReference>
<dbReference type="InterPro" id="IPR012336">
    <property type="entry name" value="Thioredoxin-like_fold"/>
</dbReference>
<organism evidence="3">
    <name type="scientific">Thermofilum pendens</name>
    <dbReference type="NCBI Taxonomy" id="2269"/>
    <lineage>
        <taxon>Archaea</taxon>
        <taxon>Thermoproteota</taxon>
        <taxon>Thermoprotei</taxon>
        <taxon>Thermofilales</taxon>
        <taxon>Thermofilaceae</taxon>
        <taxon>Thermofilum</taxon>
    </lineage>
</organism>
<protein>
    <submittedName>
        <fullName evidence="3">Glutaredoxin</fullName>
    </submittedName>
</protein>
<dbReference type="InterPro" id="IPR011903">
    <property type="entry name" value="TON_0319-like"/>
</dbReference>
<proteinExistence type="inferred from homology"/>
<dbReference type="PANTHER" id="PTHR37170">
    <property type="entry name" value="GLUTAREDOXIN-RELATED"/>
    <property type="match status" value="1"/>
</dbReference>
<dbReference type="PROSITE" id="PS51354">
    <property type="entry name" value="GLUTAREDOXIN_2"/>
    <property type="match status" value="1"/>
</dbReference>